<keyword evidence="4" id="KW-1185">Reference proteome</keyword>
<feature type="region of interest" description="Disordered" evidence="1">
    <location>
        <begin position="784"/>
        <end position="810"/>
    </location>
</feature>
<dbReference type="Pfam" id="PF17667">
    <property type="entry name" value="Pkinase_fungal"/>
    <property type="match status" value="1"/>
</dbReference>
<dbReference type="EMBL" id="ML122270">
    <property type="protein sequence ID" value="RPD59339.1"/>
    <property type="molecule type" value="Genomic_DNA"/>
</dbReference>
<dbReference type="PROSITE" id="PS00109">
    <property type="entry name" value="PROTEIN_KINASE_TYR"/>
    <property type="match status" value="1"/>
</dbReference>
<dbReference type="AlphaFoldDB" id="A0A5C2S877"/>
<protein>
    <recommendedName>
        <fullName evidence="2">Fungal-type protein kinase domain-containing protein</fullName>
    </recommendedName>
</protein>
<feature type="compositionally biased region" description="Low complexity" evidence="1">
    <location>
        <begin position="384"/>
        <end position="393"/>
    </location>
</feature>
<dbReference type="InterPro" id="IPR040976">
    <property type="entry name" value="Pkinase_fungal"/>
</dbReference>
<accession>A0A5C2S877</accession>
<dbReference type="OrthoDB" id="2750721at2759"/>
<reference evidence="3" key="1">
    <citation type="journal article" date="2018" name="Genome Biol. Evol.">
        <title>Genomics and development of Lentinus tigrinus, a white-rot wood-decaying mushroom with dimorphic fruiting bodies.</title>
        <authorList>
            <person name="Wu B."/>
            <person name="Xu Z."/>
            <person name="Knudson A."/>
            <person name="Carlson A."/>
            <person name="Chen N."/>
            <person name="Kovaka S."/>
            <person name="LaButti K."/>
            <person name="Lipzen A."/>
            <person name="Pennachio C."/>
            <person name="Riley R."/>
            <person name="Schakwitz W."/>
            <person name="Umezawa K."/>
            <person name="Ohm R.A."/>
            <person name="Grigoriev I.V."/>
            <person name="Nagy L.G."/>
            <person name="Gibbons J."/>
            <person name="Hibbett D."/>
        </authorList>
    </citation>
    <scope>NUCLEOTIDE SEQUENCE [LARGE SCALE GENOMIC DNA]</scope>
    <source>
        <strain evidence="3">ALCF2SS1-6</strain>
    </source>
</reference>
<dbReference type="PANTHER" id="PTHR38248:SF2">
    <property type="entry name" value="FUNK1 11"/>
    <property type="match status" value="1"/>
</dbReference>
<evidence type="ECO:0000259" key="2">
    <source>
        <dbReference type="Pfam" id="PF17667"/>
    </source>
</evidence>
<feature type="compositionally biased region" description="Low complexity" evidence="1">
    <location>
        <begin position="676"/>
        <end position="688"/>
    </location>
</feature>
<feature type="compositionally biased region" description="Basic and acidic residues" evidence="1">
    <location>
        <begin position="1"/>
        <end position="11"/>
    </location>
</feature>
<gene>
    <name evidence="3" type="ORF">L227DRAFT_549070</name>
</gene>
<feature type="region of interest" description="Disordered" evidence="1">
    <location>
        <begin position="1"/>
        <end position="37"/>
    </location>
</feature>
<dbReference type="InterPro" id="IPR011009">
    <property type="entry name" value="Kinase-like_dom_sf"/>
</dbReference>
<feature type="region of interest" description="Disordered" evidence="1">
    <location>
        <begin position="383"/>
        <end position="446"/>
    </location>
</feature>
<dbReference type="Gene3D" id="1.10.510.10">
    <property type="entry name" value="Transferase(Phosphotransferase) domain 1"/>
    <property type="match status" value="1"/>
</dbReference>
<dbReference type="Proteomes" id="UP000313359">
    <property type="component" value="Unassembled WGS sequence"/>
</dbReference>
<feature type="compositionally biased region" description="Pro residues" evidence="1">
    <location>
        <begin position="689"/>
        <end position="703"/>
    </location>
</feature>
<evidence type="ECO:0000256" key="1">
    <source>
        <dbReference type="SAM" id="MobiDB-lite"/>
    </source>
</evidence>
<dbReference type="InterPro" id="IPR008266">
    <property type="entry name" value="Tyr_kinase_AS"/>
</dbReference>
<organism evidence="3 4">
    <name type="scientific">Lentinus tigrinus ALCF2SS1-6</name>
    <dbReference type="NCBI Taxonomy" id="1328759"/>
    <lineage>
        <taxon>Eukaryota</taxon>
        <taxon>Fungi</taxon>
        <taxon>Dikarya</taxon>
        <taxon>Basidiomycota</taxon>
        <taxon>Agaricomycotina</taxon>
        <taxon>Agaricomycetes</taxon>
        <taxon>Polyporales</taxon>
        <taxon>Polyporaceae</taxon>
        <taxon>Lentinus</taxon>
    </lineage>
</organism>
<feature type="compositionally biased region" description="Low complexity" evidence="1">
    <location>
        <begin position="405"/>
        <end position="417"/>
    </location>
</feature>
<dbReference type="PANTHER" id="PTHR38248">
    <property type="entry name" value="FUNK1 6"/>
    <property type="match status" value="1"/>
</dbReference>
<dbReference type="SUPFAM" id="SSF56112">
    <property type="entry name" value="Protein kinase-like (PK-like)"/>
    <property type="match status" value="1"/>
</dbReference>
<dbReference type="GO" id="GO:0004672">
    <property type="term" value="F:protein kinase activity"/>
    <property type="evidence" value="ECO:0007669"/>
    <property type="project" value="InterPro"/>
</dbReference>
<proteinExistence type="predicted"/>
<feature type="region of interest" description="Disordered" evidence="1">
    <location>
        <begin position="825"/>
        <end position="849"/>
    </location>
</feature>
<sequence>MAHKGVGESKLRFSRKFFPSPPPDTTTSTGPNLTSNPFEELANADSMTESDLNDKFVELVNKHNLIPGLKMTSCEKRPDPVMIDDDRQKPDSAIYLAEDAPADGTPCWANQLIPVEFKTGKGTAIQDPFMDVPGGVQPAIADHRTRNRAQIISYAECLFAVQQRLAVFMLLVIGRRARFIRWDRSGSIVTTIFDYYLHWRFFVDVLWRIAHCSAVLLGLDPTARRLSPNDPLYALMTEFAAPHEGDVDHKERFLSPHEVSNQPFVFKYVRDAFRQSLVENWPRYCVEVPNGEERRRFLICKPHFRAKGLAGRGTRGYVALDCETKRFVWLKDAWRAHYVLVDREGDILQRLKAAKVPRVPNLVCHGDIDDQVTLTPQWWEEKNQNQNQNQNQNPYPTPLPSHYPAADAHAGSSSSASNKRKFTDDEQHTGDVPPPEGLADSQLPFRDDCPLRRHKHYRLVEEEIALPLNEFGSGKQLIQIVRDCVLAHFHAVKDAKLLHRDISAGNILIYPKIVCVKDPNVPHRRRFQIKFTGLLADWEMAKPIDTEQKQRQPERTGTWQYMSVALLSHLKTNVETCDELESFYYVVLHHAVRYLKSNFDELTVANYIDEFFDQYGYVNNQYTCGDKKLGTILNGRLLNSETQLEFACTGVNMVLERILSWFHAYHIVAEYDRPAPAAPTTSSPTSSHTPPPPPPRPPTPPSPTGSVFFTEDEINFEYEEEDEFEDDGATSIDIPVLERKSAPTAQERQLASLVVTHEAMLKFLKDALEWDAVSWANGEKVGDRVPTTWRPDKKTKASAAAGTSNKKLKLDEDVRSEPIFRVPLLPARFPKTPPRPGHRWTPSPTKKTG</sequence>
<evidence type="ECO:0000313" key="4">
    <source>
        <dbReference type="Proteomes" id="UP000313359"/>
    </source>
</evidence>
<evidence type="ECO:0000313" key="3">
    <source>
        <dbReference type="EMBL" id="RPD59339.1"/>
    </source>
</evidence>
<name>A0A5C2S877_9APHY</name>
<feature type="region of interest" description="Disordered" evidence="1">
    <location>
        <begin position="676"/>
        <end position="707"/>
    </location>
</feature>
<feature type="domain" description="Fungal-type protein kinase" evidence="2">
    <location>
        <begin position="136"/>
        <end position="588"/>
    </location>
</feature>